<evidence type="ECO:0000313" key="1">
    <source>
        <dbReference type="EMBL" id="OPC76860.1"/>
    </source>
</evidence>
<name>A0A1T3NJH3_9ACTN</name>
<dbReference type="EMBL" id="MWQN01000005">
    <property type="protein sequence ID" value="OPC76860.1"/>
    <property type="molecule type" value="Genomic_DNA"/>
</dbReference>
<dbReference type="AlphaFoldDB" id="A0A1T3NJH3"/>
<comment type="caution">
    <text evidence="1">The sequence shown here is derived from an EMBL/GenBank/DDBJ whole genome shotgun (WGS) entry which is preliminary data.</text>
</comment>
<accession>A0A1T3NJH3</accession>
<dbReference type="Proteomes" id="UP000190037">
    <property type="component" value="Unassembled WGS sequence"/>
</dbReference>
<proteinExistence type="predicted"/>
<organism evidence="1 2">
    <name type="scientific">Embleya scabrispora</name>
    <dbReference type="NCBI Taxonomy" id="159449"/>
    <lineage>
        <taxon>Bacteria</taxon>
        <taxon>Bacillati</taxon>
        <taxon>Actinomycetota</taxon>
        <taxon>Actinomycetes</taxon>
        <taxon>Kitasatosporales</taxon>
        <taxon>Streptomycetaceae</taxon>
        <taxon>Embleya</taxon>
    </lineage>
</organism>
<reference evidence="1 2" key="1">
    <citation type="submission" date="2017-03" db="EMBL/GenBank/DDBJ databases">
        <title>Draft genome sequence of Streptomyces scabrisporus NF3, endophyte isolated from Amphipterygium adstringens.</title>
        <authorList>
            <person name="Vazquez M."/>
            <person name="Ceapa C.D."/>
            <person name="Rodriguez Luna D."/>
            <person name="Sanchez Esquivel S."/>
        </authorList>
    </citation>
    <scope>NUCLEOTIDE SEQUENCE [LARGE SCALE GENOMIC DNA]</scope>
    <source>
        <strain evidence="1 2">NF3</strain>
    </source>
</reference>
<gene>
    <name evidence="1" type="ORF">B4N89_46165</name>
</gene>
<protein>
    <submittedName>
        <fullName evidence="1">Uncharacterized protein</fullName>
    </submittedName>
</protein>
<evidence type="ECO:0000313" key="2">
    <source>
        <dbReference type="Proteomes" id="UP000190037"/>
    </source>
</evidence>
<sequence length="191" mass="20820">MFLARVRPLLPTPGALWVDPAAGRSTLDLYVWPDERTATPATWQEVRRAPGVHVGWAWHDDDGQAFWLTRDNPAAATAVVRETWLGTGTRHAVYETPEGPRLALVHCHGPCNHDADHLRHLAADLAACSPGPAAVFPDRLPGLHGIAFTYEEGRSALRRNDHLTTVSWDVPLRRSTAAALVAHAVRMAAAA</sequence>
<keyword evidence="2" id="KW-1185">Reference proteome</keyword>